<gene>
    <name evidence="1" type="ORF">FLL45_02290</name>
</gene>
<name>A0A545THV1_9GAMM</name>
<dbReference type="Proteomes" id="UP000317839">
    <property type="component" value="Unassembled WGS sequence"/>
</dbReference>
<reference evidence="1 2" key="1">
    <citation type="submission" date="2019-06" db="EMBL/GenBank/DDBJ databases">
        <title>Draft genome of Aliikangiella marina GYP-15.</title>
        <authorList>
            <person name="Wang G."/>
        </authorList>
    </citation>
    <scope>NUCLEOTIDE SEQUENCE [LARGE SCALE GENOMIC DNA]</scope>
    <source>
        <strain evidence="1 2">GYP-15</strain>
    </source>
</reference>
<dbReference type="RefSeq" id="WP_142888167.1">
    <property type="nucleotide sequence ID" value="NZ_VIKR01000001.1"/>
</dbReference>
<accession>A0A545THV1</accession>
<dbReference type="EMBL" id="VIKR01000001">
    <property type="protein sequence ID" value="TQV76807.1"/>
    <property type="molecule type" value="Genomic_DNA"/>
</dbReference>
<keyword evidence="2" id="KW-1185">Reference proteome</keyword>
<organism evidence="1 2">
    <name type="scientific">Aliikangiella marina</name>
    <dbReference type="NCBI Taxonomy" id="1712262"/>
    <lineage>
        <taxon>Bacteria</taxon>
        <taxon>Pseudomonadati</taxon>
        <taxon>Pseudomonadota</taxon>
        <taxon>Gammaproteobacteria</taxon>
        <taxon>Oceanospirillales</taxon>
        <taxon>Pleioneaceae</taxon>
        <taxon>Aliikangiella</taxon>
    </lineage>
</organism>
<evidence type="ECO:0000313" key="1">
    <source>
        <dbReference type="EMBL" id="TQV76807.1"/>
    </source>
</evidence>
<protein>
    <submittedName>
        <fullName evidence="1">Uncharacterized protein</fullName>
    </submittedName>
</protein>
<evidence type="ECO:0000313" key="2">
    <source>
        <dbReference type="Proteomes" id="UP000317839"/>
    </source>
</evidence>
<sequence length="193" mass="22153">MKILYAFSSLQIVAILFLITKTISLEEELGALKTQQSQYRQSHSLLNQQRHAELNQPNDIHQSVELEKVNNLEAINKQSSIITSDLSLDNQLIDYEKIRKIINQEMTLALTEQSNQNSSFAINQDPNHHKDDNHALVERIDSELDAYLSDGTLSQNELSHIESELVYLNFKDRQKVLRKMATAMNEAKARFSN</sequence>
<proteinExistence type="predicted"/>
<dbReference type="AlphaFoldDB" id="A0A545THV1"/>
<comment type="caution">
    <text evidence="1">The sequence shown here is derived from an EMBL/GenBank/DDBJ whole genome shotgun (WGS) entry which is preliminary data.</text>
</comment>